<comment type="caution">
    <text evidence="2">The sequence shown here is derived from an EMBL/GenBank/DDBJ whole genome shotgun (WGS) entry which is preliminary data.</text>
</comment>
<proteinExistence type="predicted"/>
<protein>
    <submittedName>
        <fullName evidence="2">Uncharacterized protein</fullName>
    </submittedName>
</protein>
<reference evidence="2" key="1">
    <citation type="journal article" date="2019" name="Sci. Rep.">
        <title>Draft genome of Tanacetum cinerariifolium, the natural source of mosquito coil.</title>
        <authorList>
            <person name="Yamashiro T."/>
            <person name="Shiraishi A."/>
            <person name="Satake H."/>
            <person name="Nakayama K."/>
        </authorList>
    </citation>
    <scope>NUCLEOTIDE SEQUENCE</scope>
</reference>
<feature type="region of interest" description="Disordered" evidence="1">
    <location>
        <begin position="143"/>
        <end position="199"/>
    </location>
</feature>
<dbReference type="EMBL" id="BKCJ010002052">
    <property type="protein sequence ID" value="GEU45912.1"/>
    <property type="molecule type" value="Genomic_DNA"/>
</dbReference>
<evidence type="ECO:0000256" key="1">
    <source>
        <dbReference type="SAM" id="MobiDB-lite"/>
    </source>
</evidence>
<evidence type="ECO:0000313" key="2">
    <source>
        <dbReference type="EMBL" id="GEU45912.1"/>
    </source>
</evidence>
<accession>A0A6L2KB22</accession>
<organism evidence="2">
    <name type="scientific">Tanacetum cinerariifolium</name>
    <name type="common">Dalmatian daisy</name>
    <name type="synonym">Chrysanthemum cinerariifolium</name>
    <dbReference type="NCBI Taxonomy" id="118510"/>
    <lineage>
        <taxon>Eukaryota</taxon>
        <taxon>Viridiplantae</taxon>
        <taxon>Streptophyta</taxon>
        <taxon>Embryophyta</taxon>
        <taxon>Tracheophyta</taxon>
        <taxon>Spermatophyta</taxon>
        <taxon>Magnoliopsida</taxon>
        <taxon>eudicotyledons</taxon>
        <taxon>Gunneridae</taxon>
        <taxon>Pentapetalae</taxon>
        <taxon>asterids</taxon>
        <taxon>campanulids</taxon>
        <taxon>Asterales</taxon>
        <taxon>Asteraceae</taxon>
        <taxon>Asteroideae</taxon>
        <taxon>Anthemideae</taxon>
        <taxon>Anthemidinae</taxon>
        <taxon>Tanacetum</taxon>
    </lineage>
</organism>
<dbReference type="AlphaFoldDB" id="A0A6L2KB22"/>
<gene>
    <name evidence="2" type="ORF">Tci_017890</name>
</gene>
<feature type="compositionally biased region" description="Pro residues" evidence="1">
    <location>
        <begin position="151"/>
        <end position="169"/>
    </location>
</feature>
<sequence length="776" mass="87784">MNSFSFQNGREEDTVTGLETLHGIPEKEPRFNYKEADIQRAVEESLKSVHDAPRGPLPSVVIRELDSVKFQPLLKVGSDPGDDAEPQPQSSPFVHAGPNLKHIDLEATVVSTQLHPNQMDERFTVTALPNVQENLKLTVEEHKKKRYDSPKTPPGSPPYQLPPLPPPAGPSGTSKYPGASKSLQVLPLPPRTDQETWTTTNTRLRPSVSSILKNLHMDDDMALDEQLHSSDDEDIESAHIPKVNLKQDWWKPLEEDKPATPEPAWSILSSDLPVPTNNWVSTLASTYTPPPENSLHVQTGDMSMFMYQIEECHKLLIDSVDESIIKHNVIKPLPLGGPPGQVTIQSDFFFNKDLEYLRYDSKGGRPALSISKMKVAYYPDAGLEQMVPDQIWIKEECKYDIAAMYGISHWWMNSGLNIRFWTKKDVDMSKELMFAIQKRLKTKRIFRNLENFFGGRKSENKERVPTEMELELEQTQQGFSYEVLAVWTTTSGEWISPHLAEPNPSILASTAAKNHRIMPLVSDGNLRSCFLGRKGLGGSTETRRENRVANFSWIRMGSWIIEVKSKVTVKQARFREFLLCREGNQEKRLRALERYNEAKKEEKIGSLVIDYEDDYQGEIQGDAQEDKLTTIVMLLAQAITQCYFTPTNNRLHTSLNTRNQAVVQDGRVDIQSRNVGYVGNGKDCMLDNAYGDNTLEELSATVIMMARVQPVDDKSDAEPKYDVEVISEVNASQINLINGLLSKGVYEHKNHEKLKTVIHTSANDQIDFDIILMILM</sequence>
<name>A0A6L2KB22_TANCI</name>